<dbReference type="SUPFAM" id="SSF52047">
    <property type="entry name" value="RNI-like"/>
    <property type="match status" value="1"/>
</dbReference>
<dbReference type="GO" id="GO:0005524">
    <property type="term" value="F:ATP binding"/>
    <property type="evidence" value="ECO:0007669"/>
    <property type="project" value="UniProtKB-KW"/>
</dbReference>
<dbReference type="Pfam" id="PF05729">
    <property type="entry name" value="NACHT"/>
    <property type="match status" value="1"/>
</dbReference>
<reference evidence="5" key="1">
    <citation type="journal article" date="2020" name="Nat. Ecol. Evol.">
        <title>Deeply conserved synteny resolves early events in vertebrate evolution.</title>
        <authorList>
            <person name="Simakov O."/>
            <person name="Marletaz F."/>
            <person name="Yue J.X."/>
            <person name="O'Connell B."/>
            <person name="Jenkins J."/>
            <person name="Brandt A."/>
            <person name="Calef R."/>
            <person name="Tung C.H."/>
            <person name="Huang T.K."/>
            <person name="Schmutz J."/>
            <person name="Satoh N."/>
            <person name="Yu J.K."/>
            <person name="Putnam N.H."/>
            <person name="Green R.E."/>
            <person name="Rokhsar D.S."/>
        </authorList>
    </citation>
    <scope>NUCLEOTIDE SEQUENCE [LARGE SCALE GENOMIC DNA]</scope>
    <source>
        <strain evidence="5">S238N-H82</strain>
    </source>
</reference>
<proteinExistence type="predicted"/>
<evidence type="ECO:0000256" key="3">
    <source>
        <dbReference type="SAM" id="MobiDB-lite"/>
    </source>
</evidence>
<organism evidence="5 6">
    <name type="scientific">Branchiostoma floridae</name>
    <name type="common">Florida lancelet</name>
    <name type="synonym">Amphioxus</name>
    <dbReference type="NCBI Taxonomy" id="7739"/>
    <lineage>
        <taxon>Eukaryota</taxon>
        <taxon>Metazoa</taxon>
        <taxon>Chordata</taxon>
        <taxon>Cephalochordata</taxon>
        <taxon>Leptocardii</taxon>
        <taxon>Amphioxiformes</taxon>
        <taxon>Branchiostomatidae</taxon>
        <taxon>Branchiostoma</taxon>
    </lineage>
</organism>
<dbReference type="RefSeq" id="XP_035685221.1">
    <property type="nucleotide sequence ID" value="XM_035829328.1"/>
</dbReference>
<dbReference type="InterPro" id="IPR007111">
    <property type="entry name" value="NACHT_NTPase"/>
</dbReference>
<dbReference type="SUPFAM" id="SSF52540">
    <property type="entry name" value="P-loop containing nucleoside triphosphate hydrolases"/>
    <property type="match status" value="1"/>
</dbReference>
<dbReference type="Pfam" id="PF17779">
    <property type="entry name" value="WHD_NOD2"/>
    <property type="match status" value="1"/>
</dbReference>
<dbReference type="GeneID" id="118421826"/>
<dbReference type="InterPro" id="IPR032675">
    <property type="entry name" value="LRR_dom_sf"/>
</dbReference>
<dbReference type="OMA" id="FKRNTIQ"/>
<dbReference type="Gene3D" id="3.40.50.300">
    <property type="entry name" value="P-loop containing nucleotide triphosphate hydrolases"/>
    <property type="match status" value="1"/>
</dbReference>
<dbReference type="PANTHER" id="PTHR46312:SF2">
    <property type="entry name" value="NUCLEOTIDE-BINDING OLIGOMERIZATION DOMAIN-CONTAINING PROTEIN 2-LIKE"/>
    <property type="match status" value="1"/>
</dbReference>
<name>A0A9J7MYX6_BRAFL</name>
<protein>
    <submittedName>
        <fullName evidence="6">NLR family CARD domain-containing protein 4-like</fullName>
    </submittedName>
</protein>
<dbReference type="OrthoDB" id="10035877at2759"/>
<dbReference type="InterPro" id="IPR027417">
    <property type="entry name" value="P-loop_NTPase"/>
</dbReference>
<dbReference type="PROSITE" id="PS50837">
    <property type="entry name" value="NACHT"/>
    <property type="match status" value="1"/>
</dbReference>
<dbReference type="PANTHER" id="PTHR46312">
    <property type="entry name" value="NACHT DOMAIN-CONTAINING PROTEIN"/>
    <property type="match status" value="1"/>
</dbReference>
<keyword evidence="2" id="KW-0067">ATP-binding</keyword>
<evidence type="ECO:0000259" key="4">
    <source>
        <dbReference type="PROSITE" id="PS50837"/>
    </source>
</evidence>
<evidence type="ECO:0000313" key="5">
    <source>
        <dbReference type="Proteomes" id="UP000001554"/>
    </source>
</evidence>
<dbReference type="AlphaFoldDB" id="A0A9J7MYX6"/>
<reference evidence="6" key="2">
    <citation type="submission" date="2025-08" db="UniProtKB">
        <authorList>
            <consortium name="RefSeq"/>
        </authorList>
    </citation>
    <scope>IDENTIFICATION</scope>
    <source>
        <strain evidence="6">S238N-H82</strain>
        <tissue evidence="6">Testes</tissue>
    </source>
</reference>
<sequence>MALSKPSDTESPGYTSAPKPTDVQNQASVSGDGNISVIASGDGSVINISQNPNNLYSQDSGGTCTSKPFPLEECQDALRKHYKKRRSKVQVLPWNKEDTVDLHDIFTNVDLLAHSKSGSDFKGKPLQSIFDILNGSEECPDPQHILIWGAAGIGKTTVLAKLVTAWTDGSSEALEKYDLVFEIALREVKKSQSLADCIFSQLLPYDVGFTQDDLLEFIKDNDTVLIILDGYDEFEVEESHDIYSIYNLLNYKILQKSSVIVTTTTTRVSDVTKLMDPDTRVEIVGFSPDNMASFVRSWFSNIAKNKEQGDALLQRISPTILYTGILSVPFLLVLTCLLWEEDSNIPVSDQVCPLYNQLIDYLVARYKRRGTNTETSNVIEQTLSSLGELAFDGLLKNTLLFSEEDVHKYCKTGHETPVHLGLLLMQKKLKSRLKPANQFSFSHKTMQEYFAGRHLASKLQSQDEAARKDTLCRCFPDLKSVLQLDNLLVFTCGKLGQDAAFILSHLDDIYSESNVKQLEEEFYTFFKTTLPCKWETDIKLKGVSGDVELPFLGQWNDYPHELRIYQNSVEVFLLCSYESGLTENFDEVLFKRNTIQFSGANPRLYSVLSLVIADGKKKVERLRLINTQHYVLGSVLEQLHELSNLTELNLRQSRLGQQPVSCTTPDRLKQKFMKRQISKVAVDDAAKAPSLLAKHLPSLRLLKKFVISWNDLGPQDMKELIPAIEQLQDLEEIFLSGNDLTDLGKDVAELVASLPKLKVFKVYFCQLCLEEILEIASSLCRHCPDLELFDFQLNPVQRGQVTLIEEEEKQTVCRKLNEGVEVCWEISLGDSLGAKM</sequence>
<accession>A0A9J7MYX6</accession>
<keyword evidence="5" id="KW-1185">Reference proteome</keyword>
<keyword evidence="1" id="KW-0547">Nucleotide-binding</keyword>
<dbReference type="Gene3D" id="3.80.10.10">
    <property type="entry name" value="Ribonuclease Inhibitor"/>
    <property type="match status" value="1"/>
</dbReference>
<evidence type="ECO:0000256" key="2">
    <source>
        <dbReference type="ARBA" id="ARBA00022840"/>
    </source>
</evidence>
<evidence type="ECO:0000256" key="1">
    <source>
        <dbReference type="ARBA" id="ARBA00022741"/>
    </source>
</evidence>
<evidence type="ECO:0000313" key="6">
    <source>
        <dbReference type="RefSeq" id="XP_035685221.1"/>
    </source>
</evidence>
<dbReference type="KEGG" id="bfo:118421826"/>
<feature type="compositionally biased region" description="Polar residues" evidence="3">
    <location>
        <begin position="22"/>
        <end position="33"/>
    </location>
</feature>
<dbReference type="InterPro" id="IPR041075">
    <property type="entry name" value="NOD1/2_WH"/>
</dbReference>
<feature type="domain" description="NACHT" evidence="4">
    <location>
        <begin position="143"/>
        <end position="341"/>
    </location>
</feature>
<dbReference type="Proteomes" id="UP000001554">
    <property type="component" value="Chromosome 8"/>
</dbReference>
<gene>
    <name evidence="6" type="primary">LOC118421826</name>
</gene>
<feature type="region of interest" description="Disordered" evidence="3">
    <location>
        <begin position="1"/>
        <end position="34"/>
    </location>
</feature>